<dbReference type="Proteomes" id="UP000006201">
    <property type="component" value="Unassembled WGS sequence"/>
</dbReference>
<sequence length="285" mass="31914">MSNILDLNADNFQQVLGEVSQQKLVALVFWTPQSPECVAQIATFERMMSDYGDYLVLAKLNCDNEQALASQLAQQIGLQTIPTTVLLKDAGPVDLLSGQQTEQQLKDSLAKHLPNRADILLESAKKALLADDHNQAFIFAKQAYELDASNSKIKLVFADICVNIKKLDEAKALLATILENEQDPYFLNIASKLEYAFNQFDSPEIKQLQQQVEEKPDDLELKVKLAHVLDHAGRKAEALEILFNVLKKQLSFGDAKKDFLAIIDSLPSGDSIATQYRRKLYSILY</sequence>
<dbReference type="Gene3D" id="1.25.40.10">
    <property type="entry name" value="Tetratricopeptide repeat domain"/>
    <property type="match status" value="2"/>
</dbReference>
<dbReference type="Gene3D" id="3.40.30.10">
    <property type="entry name" value="Glutaredoxin"/>
    <property type="match status" value="1"/>
</dbReference>
<dbReference type="OrthoDB" id="9790390at2"/>
<comment type="caution">
    <text evidence="2">The sequence shown here is derived from an EMBL/GenBank/DDBJ whole genome shotgun (WGS) entry which is preliminary data.</text>
</comment>
<dbReference type="CDD" id="cd02956">
    <property type="entry name" value="ybbN"/>
    <property type="match status" value="1"/>
</dbReference>
<evidence type="ECO:0000313" key="2">
    <source>
        <dbReference type="EMBL" id="EAR29233.1"/>
    </source>
</evidence>
<dbReference type="eggNOG" id="COG3118">
    <property type="taxonomic scope" value="Bacteria"/>
</dbReference>
<dbReference type="GO" id="GO:0006950">
    <property type="term" value="P:response to stress"/>
    <property type="evidence" value="ECO:0007669"/>
    <property type="project" value="UniProtKB-ARBA"/>
</dbReference>
<organism evidence="2 3">
    <name type="scientific">Pseudoalteromonas tunicata D2</name>
    <dbReference type="NCBI Taxonomy" id="87626"/>
    <lineage>
        <taxon>Bacteria</taxon>
        <taxon>Pseudomonadati</taxon>
        <taxon>Pseudomonadota</taxon>
        <taxon>Gammaproteobacteria</taxon>
        <taxon>Alteromonadales</taxon>
        <taxon>Pseudoalteromonadaceae</taxon>
        <taxon>Pseudoalteromonas</taxon>
    </lineage>
</organism>
<dbReference type="RefSeq" id="WP_009838494.1">
    <property type="nucleotide sequence ID" value="NZ_AAOH01000003.1"/>
</dbReference>
<protein>
    <submittedName>
        <fullName evidence="2">Putative thioredoxin-like protein</fullName>
    </submittedName>
</protein>
<dbReference type="Pfam" id="PF14559">
    <property type="entry name" value="TPR_19"/>
    <property type="match status" value="1"/>
</dbReference>
<dbReference type="STRING" id="87626.PTD2_09314"/>
<accession>A4C9G8</accession>
<name>A4C9G8_9GAMM</name>
<evidence type="ECO:0000313" key="3">
    <source>
        <dbReference type="Proteomes" id="UP000006201"/>
    </source>
</evidence>
<dbReference type="HOGENOM" id="CLU_046120_1_0_6"/>
<proteinExistence type="predicted"/>
<feature type="domain" description="Thioredoxin" evidence="1">
    <location>
        <begin position="1"/>
        <end position="114"/>
    </location>
</feature>
<dbReference type="Pfam" id="PF00085">
    <property type="entry name" value="Thioredoxin"/>
    <property type="match status" value="1"/>
</dbReference>
<dbReference type="InterPro" id="IPR013766">
    <property type="entry name" value="Thioredoxin_domain"/>
</dbReference>
<reference evidence="2 3" key="1">
    <citation type="submission" date="2006-02" db="EMBL/GenBank/DDBJ databases">
        <authorList>
            <person name="Moran M.A."/>
            <person name="Kjelleberg S."/>
            <person name="Egan S."/>
            <person name="Saunders N."/>
            <person name="Thomas T."/>
            <person name="Ferriera S."/>
            <person name="Johnson J."/>
            <person name="Kravitz S."/>
            <person name="Halpern A."/>
            <person name="Remington K."/>
            <person name="Beeson K."/>
            <person name="Tran B."/>
            <person name="Rogers Y.-H."/>
            <person name="Friedman R."/>
            <person name="Venter J.C."/>
        </authorList>
    </citation>
    <scope>NUCLEOTIDE SEQUENCE [LARGE SCALE GENOMIC DNA]</scope>
    <source>
        <strain evidence="2 3">D2</strain>
    </source>
</reference>
<dbReference type="Pfam" id="PF14561">
    <property type="entry name" value="TPR_20"/>
    <property type="match status" value="1"/>
</dbReference>
<evidence type="ECO:0000259" key="1">
    <source>
        <dbReference type="PROSITE" id="PS51352"/>
    </source>
</evidence>
<gene>
    <name evidence="2" type="ORF">PTD2_09314</name>
</gene>
<dbReference type="AlphaFoldDB" id="A4C9G8"/>
<keyword evidence="3" id="KW-1185">Reference proteome</keyword>
<dbReference type="InterPro" id="IPR011990">
    <property type="entry name" value="TPR-like_helical_dom_sf"/>
</dbReference>
<dbReference type="SUPFAM" id="SSF48452">
    <property type="entry name" value="TPR-like"/>
    <property type="match status" value="1"/>
</dbReference>
<dbReference type="InterPro" id="IPR036249">
    <property type="entry name" value="Thioredoxin-like_sf"/>
</dbReference>
<dbReference type="PROSITE" id="PS51352">
    <property type="entry name" value="THIOREDOXIN_2"/>
    <property type="match status" value="1"/>
</dbReference>
<dbReference type="EMBL" id="AAOH01000003">
    <property type="protein sequence ID" value="EAR29233.1"/>
    <property type="molecule type" value="Genomic_DNA"/>
</dbReference>
<dbReference type="SUPFAM" id="SSF52833">
    <property type="entry name" value="Thioredoxin-like"/>
    <property type="match status" value="1"/>
</dbReference>